<gene>
    <name evidence="2" type="ORF">QF205_02700</name>
</gene>
<evidence type="ECO:0000313" key="2">
    <source>
        <dbReference type="EMBL" id="MDH7451988.1"/>
    </source>
</evidence>
<comment type="caution">
    <text evidence="2">The sequence shown here is derived from an EMBL/GenBank/DDBJ whole genome shotgun (WGS) entry which is preliminary data.</text>
</comment>
<name>A0ABT6MN47_9GAMM</name>
<proteinExistence type="predicted"/>
<dbReference type="RefSeq" id="WP_280941198.1">
    <property type="nucleotide sequence ID" value="NZ_JARYGX010000008.1"/>
</dbReference>
<protein>
    <recommendedName>
        <fullName evidence="4">RcnB family protein</fullName>
    </recommendedName>
</protein>
<reference evidence="2" key="2">
    <citation type="submission" date="2023-04" db="EMBL/GenBank/DDBJ databases">
        <authorList>
            <person name="Sun J.-Q."/>
        </authorList>
    </citation>
    <scope>NUCLEOTIDE SEQUENCE</scope>
    <source>
        <strain evidence="2">CC-YY355</strain>
    </source>
</reference>
<dbReference type="EMBL" id="JARYGX010000008">
    <property type="protein sequence ID" value="MDH7451988.1"/>
    <property type="molecule type" value="Genomic_DNA"/>
</dbReference>
<dbReference type="Proteomes" id="UP001160550">
    <property type="component" value="Unassembled WGS sequence"/>
</dbReference>
<keyword evidence="1" id="KW-0812">Transmembrane</keyword>
<reference evidence="2" key="1">
    <citation type="journal article" date="2007" name="Int. J. Syst. Evol. Microbiol.">
        <title>Luteimonas composti sp. nov., a moderately thermophilic bacterium isolated from food waste.</title>
        <authorList>
            <person name="Young C.C."/>
            <person name="Kampfer P."/>
            <person name="Chen W.M."/>
            <person name="Yen W.S."/>
            <person name="Arun A.B."/>
            <person name="Lai W.A."/>
            <person name="Shen F.T."/>
            <person name="Rekha P.D."/>
            <person name="Lin K.Y."/>
            <person name="Chou J.H."/>
        </authorList>
    </citation>
    <scope>NUCLEOTIDE SEQUENCE</scope>
    <source>
        <strain evidence="2">CC-YY355</strain>
    </source>
</reference>
<sequence length="164" mass="19950">MLQQQRRMAQYRYQRDYHARLREQERRWRATSWDYANDPFYYTPASYRYNYGGRWYQTNRYGADLMREAVRRGYEEGLRAGRADREDGWRYDYRNSDGYLDASYGYGGRYIAHDQYAHYFRQGFERGYEDGYHSRYRYGGRNDRGDYTVLATVLGVILGLQLLD</sequence>
<feature type="transmembrane region" description="Helical" evidence="1">
    <location>
        <begin position="145"/>
        <end position="163"/>
    </location>
</feature>
<evidence type="ECO:0008006" key="4">
    <source>
        <dbReference type="Google" id="ProtNLM"/>
    </source>
</evidence>
<organism evidence="2 3">
    <name type="scientific">Luteimonas composti</name>
    <dbReference type="NCBI Taxonomy" id="398257"/>
    <lineage>
        <taxon>Bacteria</taxon>
        <taxon>Pseudomonadati</taxon>
        <taxon>Pseudomonadota</taxon>
        <taxon>Gammaproteobacteria</taxon>
        <taxon>Lysobacterales</taxon>
        <taxon>Lysobacteraceae</taxon>
        <taxon>Luteimonas</taxon>
    </lineage>
</organism>
<evidence type="ECO:0000313" key="3">
    <source>
        <dbReference type="Proteomes" id="UP001160550"/>
    </source>
</evidence>
<keyword evidence="1" id="KW-0472">Membrane</keyword>
<evidence type="ECO:0000256" key="1">
    <source>
        <dbReference type="SAM" id="Phobius"/>
    </source>
</evidence>
<keyword evidence="3" id="KW-1185">Reference proteome</keyword>
<accession>A0ABT6MN47</accession>
<keyword evidence="1" id="KW-1133">Transmembrane helix</keyword>